<dbReference type="Gene3D" id="1.20.210.10">
    <property type="entry name" value="Cytochrome c oxidase-like, subunit I domain"/>
    <property type="match status" value="1"/>
</dbReference>
<keyword evidence="2" id="KW-0812">Transmembrane</keyword>
<name>A0A6J5DJI5_9BURK</name>
<dbReference type="InterPro" id="IPR023616">
    <property type="entry name" value="Cyt_c_oxase-like_su1_dom"/>
</dbReference>
<feature type="transmembrane region" description="Helical" evidence="2">
    <location>
        <begin position="125"/>
        <end position="144"/>
    </location>
</feature>
<feature type="transmembrane region" description="Helical" evidence="2">
    <location>
        <begin position="445"/>
        <end position="470"/>
    </location>
</feature>
<dbReference type="RefSeq" id="WP_175110528.1">
    <property type="nucleotide sequence ID" value="NZ_CADIKF010000010.1"/>
</dbReference>
<dbReference type="PROSITE" id="PS50855">
    <property type="entry name" value="COX1"/>
    <property type="match status" value="1"/>
</dbReference>
<keyword evidence="1" id="KW-0249">Electron transport</keyword>
<feature type="domain" description="Cytochrome oxidase subunit I profile" evidence="3">
    <location>
        <begin position="1"/>
        <end position="470"/>
    </location>
</feature>
<evidence type="ECO:0000256" key="2">
    <source>
        <dbReference type="SAM" id="Phobius"/>
    </source>
</evidence>
<feature type="transmembrane region" description="Helical" evidence="2">
    <location>
        <begin position="90"/>
        <end position="113"/>
    </location>
</feature>
<dbReference type="CDD" id="cd01660">
    <property type="entry name" value="ba3-like_Oxidase_I"/>
    <property type="match status" value="1"/>
</dbReference>
<feature type="transmembrane region" description="Helical" evidence="2">
    <location>
        <begin position="56"/>
        <end position="78"/>
    </location>
</feature>
<keyword evidence="1" id="KW-0679">Respiratory chain</keyword>
<dbReference type="Pfam" id="PF00115">
    <property type="entry name" value="COX1"/>
    <property type="match status" value="1"/>
</dbReference>
<keyword evidence="1" id="KW-0813">Transport</keyword>
<feature type="transmembrane region" description="Helical" evidence="2">
    <location>
        <begin position="367"/>
        <end position="384"/>
    </location>
</feature>
<keyword evidence="4" id="KW-0560">Oxidoreductase</keyword>
<dbReference type="GO" id="GO:0009060">
    <property type="term" value="P:aerobic respiration"/>
    <property type="evidence" value="ECO:0007669"/>
    <property type="project" value="InterPro"/>
</dbReference>
<keyword evidence="5" id="KW-1185">Reference proteome</keyword>
<dbReference type="EC" id="1.9.3.1" evidence="4"/>
<gene>
    <name evidence="4" type="primary">cbaA</name>
    <name evidence="4" type="ORF">LMG29739_01793</name>
</gene>
<reference evidence="4 5" key="1">
    <citation type="submission" date="2020-04" db="EMBL/GenBank/DDBJ databases">
        <authorList>
            <person name="De Canck E."/>
        </authorList>
    </citation>
    <scope>NUCLEOTIDE SEQUENCE [LARGE SCALE GENOMIC DNA]</scope>
    <source>
        <strain evidence="4 5">LMG 29739</strain>
    </source>
</reference>
<dbReference type="Proteomes" id="UP000494329">
    <property type="component" value="Unassembled WGS sequence"/>
</dbReference>
<dbReference type="EMBL" id="CADIKF010000010">
    <property type="protein sequence ID" value="CAB3753644.1"/>
    <property type="molecule type" value="Genomic_DNA"/>
</dbReference>
<feature type="transmembrane region" description="Helical" evidence="2">
    <location>
        <begin position="165"/>
        <end position="190"/>
    </location>
</feature>
<feature type="transmembrane region" description="Helical" evidence="2">
    <location>
        <begin position="210"/>
        <end position="233"/>
    </location>
</feature>
<feature type="transmembrane region" description="Helical" evidence="2">
    <location>
        <begin position="405"/>
        <end position="425"/>
    </location>
</feature>
<organism evidence="4 5">
    <name type="scientific">Paraburkholderia solisilvae</name>
    <dbReference type="NCBI Taxonomy" id="624376"/>
    <lineage>
        <taxon>Bacteria</taxon>
        <taxon>Pseudomonadati</taxon>
        <taxon>Pseudomonadota</taxon>
        <taxon>Betaproteobacteria</taxon>
        <taxon>Burkholderiales</taxon>
        <taxon>Burkholderiaceae</taxon>
        <taxon>Paraburkholderia</taxon>
    </lineage>
</organism>
<dbReference type="AlphaFoldDB" id="A0A6J5DJI5"/>
<keyword evidence="2" id="KW-1133">Transmembrane helix</keyword>
<feature type="transmembrane region" description="Helical" evidence="2">
    <location>
        <begin position="12"/>
        <end position="31"/>
    </location>
</feature>
<sequence length="546" mass="59574">MLHARRLVLAHFWLAFIAFIIALFLGAWQMLVRSPLHPWLGNPELYYRSVTEHGTVMAYVLPTLVAMGFGYAIVELALKQALIGLKWGWAGFILLAIGAVVASVPVAMGRASVLYTFYPPMVGNAFYYIGVVLVVVGSWIWVALMHVNLRAWKRANPGRPVPLAMFANVAGAYLWAWTAVGAAVEILFQILPVALGLKSTIDAGLARVLFSWTLHAIVYFWLIPAYIAYYTIVPRAIGGRLYSDSMARVSFILFLVFAMPIGIHHLFADPQVGSGFKFLHAVFTGMVSVPTLLTVFTICASVEIAGRLRGGKGAFGWLAALPWRNPMMLVIAFSFIMLGFGGAGGLINMSYQLNESVHNTQWVTGHFHLIFGGAIVIMYFAIAYELWPQLTGRMLGHDGLIRTQLWLWFIGMMVVTIPWHYVGLLGAPRRMAYYDYSVPGIDAQAVWVAISAFGGLVLVISGVMFIYILVKGQFGSTQPGSEAAQPFGGFSVPAQPVDRVPAALNGFGLWVALMIGLTVVNYSVPIAQLLALPQTSVPAVAVGASR</sequence>
<evidence type="ECO:0000256" key="1">
    <source>
        <dbReference type="ARBA" id="ARBA00022660"/>
    </source>
</evidence>
<protein>
    <submittedName>
        <fullName evidence="4">Cytochrome c oxidase subunit 1</fullName>
        <ecNumber evidence="4">1.9.3.1</ecNumber>
    </submittedName>
</protein>
<proteinExistence type="predicted"/>
<feature type="transmembrane region" description="Helical" evidence="2">
    <location>
        <begin position="279"/>
        <end position="306"/>
    </location>
</feature>
<dbReference type="GO" id="GO:0004129">
    <property type="term" value="F:cytochrome-c oxidase activity"/>
    <property type="evidence" value="ECO:0007669"/>
    <property type="project" value="InterPro"/>
</dbReference>
<evidence type="ECO:0000259" key="3">
    <source>
        <dbReference type="PROSITE" id="PS50855"/>
    </source>
</evidence>
<dbReference type="GO" id="GO:0016491">
    <property type="term" value="F:oxidoreductase activity"/>
    <property type="evidence" value="ECO:0007669"/>
    <property type="project" value="UniProtKB-KW"/>
</dbReference>
<evidence type="ECO:0000313" key="4">
    <source>
        <dbReference type="EMBL" id="CAB3753644.1"/>
    </source>
</evidence>
<evidence type="ECO:0000313" key="5">
    <source>
        <dbReference type="Proteomes" id="UP000494329"/>
    </source>
</evidence>
<feature type="transmembrane region" description="Helical" evidence="2">
    <location>
        <begin position="245"/>
        <end position="267"/>
    </location>
</feature>
<dbReference type="GO" id="GO:0020037">
    <property type="term" value="F:heme binding"/>
    <property type="evidence" value="ECO:0007669"/>
    <property type="project" value="InterPro"/>
</dbReference>
<feature type="transmembrane region" description="Helical" evidence="2">
    <location>
        <begin position="327"/>
        <end position="347"/>
    </location>
</feature>
<accession>A0A6J5DJI5</accession>
<dbReference type="InterPro" id="IPR033943">
    <property type="entry name" value="Ba3-like_Oxidase_I"/>
</dbReference>
<dbReference type="InterPro" id="IPR000883">
    <property type="entry name" value="Cyt_C_Oxase_1"/>
</dbReference>
<dbReference type="PANTHER" id="PTHR10422">
    <property type="entry name" value="CYTOCHROME C OXIDASE SUBUNIT 1"/>
    <property type="match status" value="1"/>
</dbReference>
<dbReference type="PANTHER" id="PTHR10422:SF40">
    <property type="entry name" value="CYTOCHROME C OXIDASE SUBUNIT I"/>
    <property type="match status" value="1"/>
</dbReference>
<keyword evidence="2" id="KW-0472">Membrane</keyword>
<dbReference type="InterPro" id="IPR036927">
    <property type="entry name" value="Cyt_c_oxase-like_su1_sf"/>
</dbReference>
<dbReference type="PRINTS" id="PR01165">
    <property type="entry name" value="CYCOXIDASEI"/>
</dbReference>
<dbReference type="SUPFAM" id="SSF81442">
    <property type="entry name" value="Cytochrome c oxidase subunit I-like"/>
    <property type="match status" value="1"/>
</dbReference>
<dbReference type="GO" id="GO:0016020">
    <property type="term" value="C:membrane"/>
    <property type="evidence" value="ECO:0007669"/>
    <property type="project" value="InterPro"/>
</dbReference>